<dbReference type="SMART" id="SM00382">
    <property type="entry name" value="AAA"/>
    <property type="match status" value="1"/>
</dbReference>
<dbReference type="EMBL" id="AP025592">
    <property type="protein sequence ID" value="BDG10746.1"/>
    <property type="molecule type" value="Genomic_DNA"/>
</dbReference>
<dbReference type="PROSITE" id="PS00675">
    <property type="entry name" value="SIGMA54_INTERACT_1"/>
    <property type="match status" value="1"/>
</dbReference>
<dbReference type="InterPro" id="IPR029016">
    <property type="entry name" value="GAF-like_dom_sf"/>
</dbReference>
<evidence type="ECO:0000256" key="4">
    <source>
        <dbReference type="ARBA" id="ARBA00023125"/>
    </source>
</evidence>
<feature type="domain" description="Sigma-54 factor interaction" evidence="8">
    <location>
        <begin position="327"/>
        <end position="556"/>
    </location>
</feature>
<dbReference type="Pfam" id="PF00158">
    <property type="entry name" value="Sigma54_activat"/>
    <property type="match status" value="1"/>
</dbReference>
<evidence type="ECO:0000256" key="2">
    <source>
        <dbReference type="ARBA" id="ARBA00022840"/>
    </source>
</evidence>
<dbReference type="InterPro" id="IPR002197">
    <property type="entry name" value="HTH_Fis"/>
</dbReference>
<dbReference type="SUPFAM" id="SSF52540">
    <property type="entry name" value="P-loop containing nucleoside triphosphate hydrolases"/>
    <property type="match status" value="1"/>
</dbReference>
<dbReference type="PROSITE" id="PS00688">
    <property type="entry name" value="SIGMA54_INTERACT_3"/>
    <property type="match status" value="1"/>
</dbReference>
<dbReference type="InterPro" id="IPR025943">
    <property type="entry name" value="Sigma_54_int_dom_ATP-bd_2"/>
</dbReference>
<dbReference type="Pfam" id="PF00989">
    <property type="entry name" value="PAS"/>
    <property type="match status" value="1"/>
</dbReference>
<evidence type="ECO:0000313" key="10">
    <source>
        <dbReference type="Proteomes" id="UP001162734"/>
    </source>
</evidence>
<evidence type="ECO:0000256" key="6">
    <source>
        <dbReference type="ARBA" id="ARBA00023163"/>
    </source>
</evidence>
<dbReference type="InterPro" id="IPR025662">
    <property type="entry name" value="Sigma_54_int_dom_ATP-bd_1"/>
</dbReference>
<evidence type="ECO:0000256" key="1">
    <source>
        <dbReference type="ARBA" id="ARBA00022741"/>
    </source>
</evidence>
<dbReference type="PROSITE" id="PS00676">
    <property type="entry name" value="SIGMA54_INTERACT_2"/>
    <property type="match status" value="1"/>
</dbReference>
<dbReference type="Gene3D" id="1.10.10.60">
    <property type="entry name" value="Homeodomain-like"/>
    <property type="match status" value="1"/>
</dbReference>
<dbReference type="SUPFAM" id="SSF55785">
    <property type="entry name" value="PYP-like sensor domain (PAS domain)"/>
    <property type="match status" value="1"/>
</dbReference>
<accession>A0ABN6NCD9</accession>
<feature type="region of interest" description="Disordered" evidence="7">
    <location>
        <begin position="567"/>
        <end position="587"/>
    </location>
</feature>
<dbReference type="InterPro" id="IPR025944">
    <property type="entry name" value="Sigma_54_int_dom_CS"/>
</dbReference>
<dbReference type="Gene3D" id="1.10.8.60">
    <property type="match status" value="1"/>
</dbReference>
<dbReference type="Proteomes" id="UP001162734">
    <property type="component" value="Chromosome"/>
</dbReference>
<dbReference type="InterPro" id="IPR000014">
    <property type="entry name" value="PAS"/>
</dbReference>
<dbReference type="Gene3D" id="3.30.450.40">
    <property type="match status" value="1"/>
</dbReference>
<keyword evidence="1" id="KW-0547">Nucleotide-binding</keyword>
<dbReference type="CDD" id="cd00130">
    <property type="entry name" value="PAS"/>
    <property type="match status" value="1"/>
</dbReference>
<dbReference type="PANTHER" id="PTHR32071:SF117">
    <property type="entry name" value="PTS-DEPENDENT DIHYDROXYACETONE KINASE OPERON REGULATORY PROTEIN-RELATED"/>
    <property type="match status" value="1"/>
</dbReference>
<dbReference type="InterPro" id="IPR035965">
    <property type="entry name" value="PAS-like_dom_sf"/>
</dbReference>
<dbReference type="InterPro" id="IPR027417">
    <property type="entry name" value="P-loop_NTPase"/>
</dbReference>
<keyword evidence="10" id="KW-1185">Reference proteome</keyword>
<keyword evidence="6" id="KW-0804">Transcription</keyword>
<keyword evidence="2" id="KW-0067">ATP-binding</keyword>
<dbReference type="InterPro" id="IPR002078">
    <property type="entry name" value="Sigma_54_int"/>
</dbReference>
<evidence type="ECO:0000256" key="5">
    <source>
        <dbReference type="ARBA" id="ARBA00023159"/>
    </source>
</evidence>
<dbReference type="SMART" id="SM00091">
    <property type="entry name" value="PAS"/>
    <property type="match status" value="1"/>
</dbReference>
<sequence>MPGEAVAGARRIDEDAALRAIVEGTASETGRAFYRALVRNLAAAFDTYGAWLTEVEEGAPGRLRALAFWLGDRFVEPFEYDVAGTPCETTVREGRLVHIPDRVVELYPDDPISFPQRVVSYLGIPLFGAEGHLIGHLAVVDVRPIRDDKRLLTLFELFASRAVAEMRRLRLEGELRERQEKLAGLIGSALDAIVEVDAAWRITLLNAAAEKAFGVSGAAFQGAPIDRLLGEPAAHQVRGLAEALAHRGGAERSLWIPGGFVAQPEGGRSFPAEATLSRFEAGQRSYFTLILRDVDARVEAERTIQSLAATTAYLREQIAEVRGFGDVVARSPAMLAALNAVTQVAATSASVLILGETGTGKELFARAIHERSPRRDRPLVKVNCAAIPATLIESEFFGHERGAFTGATHRREGRFALADGGTMFLDEVGDLPLALQGKLLRVLQEGEFEPVGGSRTRRVDVRVIAATNRDLDQAVRAGEFRADLYYRLGVFPLRLPPLREREDDVVVLAEALATRLARSLGRAVPALRPEDVAALRAYPWPGNVRELRNVLERALITSTDGLLHLDRSLPGDHPGAPAAPAPPPAGEILSEDALRRLERDNMLAALARAGWRVGGEGGAAELLGVRPSTLKSRMKALAIARRPGPGAP</sequence>
<dbReference type="SMART" id="SM00065">
    <property type="entry name" value="GAF"/>
    <property type="match status" value="1"/>
</dbReference>
<proteinExistence type="predicted"/>
<evidence type="ECO:0000256" key="7">
    <source>
        <dbReference type="SAM" id="MobiDB-lite"/>
    </source>
</evidence>
<dbReference type="SUPFAM" id="SSF55781">
    <property type="entry name" value="GAF domain-like"/>
    <property type="match status" value="1"/>
</dbReference>
<dbReference type="PROSITE" id="PS50045">
    <property type="entry name" value="SIGMA54_INTERACT_4"/>
    <property type="match status" value="1"/>
</dbReference>
<name>A0ABN6NCD9_9BACT</name>
<keyword evidence="3" id="KW-0805">Transcription regulation</keyword>
<evidence type="ECO:0000259" key="8">
    <source>
        <dbReference type="PROSITE" id="PS50045"/>
    </source>
</evidence>
<dbReference type="RefSeq" id="WP_248343282.1">
    <property type="nucleotide sequence ID" value="NZ_AP025592.1"/>
</dbReference>
<dbReference type="Gene3D" id="3.30.450.20">
    <property type="entry name" value="PAS domain"/>
    <property type="match status" value="1"/>
</dbReference>
<dbReference type="InterPro" id="IPR003593">
    <property type="entry name" value="AAA+_ATPase"/>
</dbReference>
<dbReference type="NCBIfam" id="TIGR00229">
    <property type="entry name" value="sensory_box"/>
    <property type="match status" value="1"/>
</dbReference>
<dbReference type="Gene3D" id="3.40.50.300">
    <property type="entry name" value="P-loop containing nucleotide triphosphate hydrolases"/>
    <property type="match status" value="1"/>
</dbReference>
<dbReference type="CDD" id="cd00009">
    <property type="entry name" value="AAA"/>
    <property type="match status" value="1"/>
</dbReference>
<reference evidence="10" key="1">
    <citation type="journal article" date="2022" name="Int. J. Syst. Evol. Microbiol.">
        <title>Anaeromyxobacter oryzae sp. nov., Anaeromyxobacter diazotrophicus sp. nov. and Anaeromyxobacter paludicola sp. nov., isolated from paddy soils.</title>
        <authorList>
            <person name="Itoh H."/>
            <person name="Xu Z."/>
            <person name="Mise K."/>
            <person name="Masuda Y."/>
            <person name="Ushijima N."/>
            <person name="Hayakawa C."/>
            <person name="Shiratori Y."/>
            <person name="Senoo K."/>
        </authorList>
    </citation>
    <scope>NUCLEOTIDE SEQUENCE [LARGE SCALE GENOMIC DNA]</scope>
    <source>
        <strain evidence="10">Red630</strain>
    </source>
</reference>
<dbReference type="InterPro" id="IPR003018">
    <property type="entry name" value="GAF"/>
</dbReference>
<dbReference type="Pfam" id="PF01590">
    <property type="entry name" value="GAF"/>
    <property type="match status" value="1"/>
</dbReference>
<keyword evidence="4" id="KW-0238">DNA-binding</keyword>
<gene>
    <name evidence="9" type="ORF">AMPC_38590</name>
</gene>
<dbReference type="Pfam" id="PF25601">
    <property type="entry name" value="AAA_lid_14"/>
    <property type="match status" value="1"/>
</dbReference>
<keyword evidence="5" id="KW-0010">Activator</keyword>
<evidence type="ECO:0000313" key="9">
    <source>
        <dbReference type="EMBL" id="BDG10746.1"/>
    </source>
</evidence>
<dbReference type="PANTHER" id="PTHR32071">
    <property type="entry name" value="TRANSCRIPTIONAL REGULATORY PROTEIN"/>
    <property type="match status" value="1"/>
</dbReference>
<dbReference type="Pfam" id="PF02954">
    <property type="entry name" value="HTH_8"/>
    <property type="match status" value="1"/>
</dbReference>
<dbReference type="InterPro" id="IPR058031">
    <property type="entry name" value="AAA_lid_NorR"/>
</dbReference>
<protein>
    <recommendedName>
        <fullName evidence="8">Sigma-54 factor interaction domain-containing protein</fullName>
    </recommendedName>
</protein>
<dbReference type="InterPro" id="IPR013767">
    <property type="entry name" value="PAS_fold"/>
</dbReference>
<organism evidence="9 10">
    <name type="scientific">Anaeromyxobacter paludicola</name>
    <dbReference type="NCBI Taxonomy" id="2918171"/>
    <lineage>
        <taxon>Bacteria</taxon>
        <taxon>Pseudomonadati</taxon>
        <taxon>Myxococcota</taxon>
        <taxon>Myxococcia</taxon>
        <taxon>Myxococcales</taxon>
        <taxon>Cystobacterineae</taxon>
        <taxon>Anaeromyxobacteraceae</taxon>
        <taxon>Anaeromyxobacter</taxon>
    </lineage>
</organism>
<evidence type="ECO:0000256" key="3">
    <source>
        <dbReference type="ARBA" id="ARBA00023015"/>
    </source>
</evidence>